<evidence type="ECO:0000313" key="1">
    <source>
        <dbReference type="EMBL" id="SVA19790.1"/>
    </source>
</evidence>
<proteinExistence type="predicted"/>
<gene>
    <name evidence="1" type="ORF">METZ01_LOCUS72644</name>
</gene>
<organism evidence="1">
    <name type="scientific">marine metagenome</name>
    <dbReference type="NCBI Taxonomy" id="408172"/>
    <lineage>
        <taxon>unclassified sequences</taxon>
        <taxon>metagenomes</taxon>
        <taxon>ecological metagenomes</taxon>
    </lineage>
</organism>
<name>A0A381TUY4_9ZZZZ</name>
<reference evidence="1" key="1">
    <citation type="submission" date="2018-05" db="EMBL/GenBank/DDBJ databases">
        <authorList>
            <person name="Lanie J.A."/>
            <person name="Ng W.-L."/>
            <person name="Kazmierczak K.M."/>
            <person name="Andrzejewski T.M."/>
            <person name="Davidsen T.M."/>
            <person name="Wayne K.J."/>
            <person name="Tettelin H."/>
            <person name="Glass J.I."/>
            <person name="Rusch D."/>
            <person name="Podicherti R."/>
            <person name="Tsui H.-C.T."/>
            <person name="Winkler M.E."/>
        </authorList>
    </citation>
    <scope>NUCLEOTIDE SEQUENCE</scope>
</reference>
<sequence>MVTTSPDVKLMAHLLRRAGFGATKEQLDQYISIGYEKVVDSFIDTEDSSRINDALVRRYFPDQSVTHDTTGAGSYWLYRLVSTDSPLREKIALFWHNVFATGYTKVTNGKPMSDQLRMFRSHGLAKLDDLLLKLSRDPAMIIWLDNVDNHNGAINENYGRELLELFSMGVGNYSEDDIKECSRAFTGWSIANSDYIKQLAVRNSIMPYGKLAWRYEYKEDDHDNGEKTFLGHKGNFNGEEIVKIICEQPATARFISRHLYHFFVADEPPVPSWPYKEPQDLKAISILEKTYFDSRYDIGEMIRVLLNSEFFKSETCHYKKIKSPAELAGNVLRTTEEFGTPNIRISERNSQITFMGQQLLNPPSVEGWHQGLEWIETGSLTERVNFASQHLGDLSKPGVRRIVQNVIDDEGESISAEVCVDKCLDQLGAIQTSQYIYDTLVEFAQENGIPSINLLKDKEKAAKKISELISVIASVPEFQQS</sequence>
<accession>A0A381TUY4</accession>
<evidence type="ECO:0008006" key="2">
    <source>
        <dbReference type="Google" id="ProtNLM"/>
    </source>
</evidence>
<protein>
    <recommendedName>
        <fullName evidence="2">DUF1800 domain-containing protein</fullName>
    </recommendedName>
</protein>
<dbReference type="AlphaFoldDB" id="A0A381TUY4"/>
<dbReference type="InterPro" id="IPR014917">
    <property type="entry name" value="DUF1800"/>
</dbReference>
<dbReference type="Pfam" id="PF08811">
    <property type="entry name" value="DUF1800"/>
    <property type="match status" value="1"/>
</dbReference>
<dbReference type="EMBL" id="UINC01005204">
    <property type="protein sequence ID" value="SVA19790.1"/>
    <property type="molecule type" value="Genomic_DNA"/>
</dbReference>